<dbReference type="PANTHER" id="PTHR24201">
    <property type="entry name" value="ANK_REP_REGION DOMAIN-CONTAINING PROTEIN"/>
    <property type="match status" value="1"/>
</dbReference>
<dbReference type="SUPFAM" id="SSF48403">
    <property type="entry name" value="Ankyrin repeat"/>
    <property type="match status" value="1"/>
</dbReference>
<dbReference type="AlphaFoldDB" id="A0A7M7PJ13"/>
<dbReference type="Gene3D" id="1.25.40.20">
    <property type="entry name" value="Ankyrin repeat-containing domain"/>
    <property type="match status" value="1"/>
</dbReference>
<dbReference type="InterPro" id="IPR050776">
    <property type="entry name" value="Ank_Repeat/CDKN_Inhibitor"/>
</dbReference>
<dbReference type="InterPro" id="IPR036770">
    <property type="entry name" value="Ankyrin_rpt-contain_sf"/>
</dbReference>
<evidence type="ECO:0000256" key="2">
    <source>
        <dbReference type="ARBA" id="ARBA00023043"/>
    </source>
</evidence>
<evidence type="ECO:0000256" key="3">
    <source>
        <dbReference type="PROSITE-ProRule" id="PRU00023"/>
    </source>
</evidence>
<reference evidence="4" key="2">
    <citation type="submission" date="2021-01" db="UniProtKB">
        <authorList>
            <consortium name="EnsemblMetazoa"/>
        </authorList>
    </citation>
    <scope>IDENTIFICATION</scope>
</reference>
<dbReference type="Pfam" id="PF12796">
    <property type="entry name" value="Ank_2"/>
    <property type="match status" value="1"/>
</dbReference>
<sequence>MAEQETIDAMTSAAAKADDAALVKILDGAPPGIVNRPNIYDRTAIQVMNSDSPSTARILIDHGADLDRPDPSVQRTILHDIAERGCIETLNLLLEHGANATARDNMGNTPAHLAAEKGGSYRIQILDRLSQNCTLTEVNAAGKTPLDLANEGNHREVVEWLQNFCM</sequence>
<feature type="repeat" description="ANK" evidence="3">
    <location>
        <begin position="73"/>
        <end position="105"/>
    </location>
</feature>
<proteinExistence type="predicted"/>
<evidence type="ECO:0000313" key="4">
    <source>
        <dbReference type="EnsemblMetazoa" id="XP_030852411"/>
    </source>
</evidence>
<dbReference type="PROSITE" id="PS50297">
    <property type="entry name" value="ANK_REP_REGION"/>
    <property type="match status" value="1"/>
</dbReference>
<dbReference type="RefSeq" id="XP_030852411.1">
    <property type="nucleotide sequence ID" value="XM_030996551.1"/>
</dbReference>
<keyword evidence="1" id="KW-0677">Repeat</keyword>
<organism evidence="4 5">
    <name type="scientific">Strongylocentrotus purpuratus</name>
    <name type="common">Purple sea urchin</name>
    <dbReference type="NCBI Taxonomy" id="7668"/>
    <lineage>
        <taxon>Eukaryota</taxon>
        <taxon>Metazoa</taxon>
        <taxon>Echinodermata</taxon>
        <taxon>Eleutherozoa</taxon>
        <taxon>Echinozoa</taxon>
        <taxon>Echinoidea</taxon>
        <taxon>Euechinoidea</taxon>
        <taxon>Echinacea</taxon>
        <taxon>Camarodonta</taxon>
        <taxon>Echinidea</taxon>
        <taxon>Strongylocentrotidae</taxon>
        <taxon>Strongylocentrotus</taxon>
    </lineage>
</organism>
<dbReference type="PANTHER" id="PTHR24201:SF15">
    <property type="entry name" value="ANKYRIN REPEAT DOMAIN-CONTAINING PROTEIN 66"/>
    <property type="match status" value="1"/>
</dbReference>
<evidence type="ECO:0000256" key="1">
    <source>
        <dbReference type="ARBA" id="ARBA00022737"/>
    </source>
</evidence>
<dbReference type="Proteomes" id="UP000007110">
    <property type="component" value="Unassembled WGS sequence"/>
</dbReference>
<name>A0A7M7PJ13_STRPU</name>
<keyword evidence="5" id="KW-1185">Reference proteome</keyword>
<dbReference type="GeneID" id="100893594"/>
<protein>
    <submittedName>
        <fullName evidence="4">Uncharacterized protein</fullName>
    </submittedName>
</protein>
<dbReference type="PROSITE" id="PS50088">
    <property type="entry name" value="ANK_REPEAT"/>
    <property type="match status" value="1"/>
</dbReference>
<dbReference type="SMART" id="SM00248">
    <property type="entry name" value="ANK"/>
    <property type="match status" value="4"/>
</dbReference>
<dbReference type="InterPro" id="IPR002110">
    <property type="entry name" value="Ankyrin_rpt"/>
</dbReference>
<accession>A0A7M7PJ13</accession>
<keyword evidence="2 3" id="KW-0040">ANK repeat</keyword>
<evidence type="ECO:0000313" key="5">
    <source>
        <dbReference type="Proteomes" id="UP000007110"/>
    </source>
</evidence>
<dbReference type="EnsemblMetazoa" id="XM_030996551">
    <property type="protein sequence ID" value="XP_030852411"/>
    <property type="gene ID" value="LOC100893594"/>
</dbReference>
<reference evidence="5" key="1">
    <citation type="submission" date="2015-02" db="EMBL/GenBank/DDBJ databases">
        <title>Genome sequencing for Strongylocentrotus purpuratus.</title>
        <authorList>
            <person name="Murali S."/>
            <person name="Liu Y."/>
            <person name="Vee V."/>
            <person name="English A."/>
            <person name="Wang M."/>
            <person name="Skinner E."/>
            <person name="Han Y."/>
            <person name="Muzny D.M."/>
            <person name="Worley K.C."/>
            <person name="Gibbs R.A."/>
        </authorList>
    </citation>
    <scope>NUCLEOTIDE SEQUENCE</scope>
</reference>
<dbReference type="RefSeq" id="XP_030852410.1">
    <property type="nucleotide sequence ID" value="XM_030996550.1"/>
</dbReference>
<dbReference type="EnsemblMetazoa" id="XM_030996550">
    <property type="protein sequence ID" value="XP_030852410"/>
    <property type="gene ID" value="LOC100893594"/>
</dbReference>